<organism evidence="2 3">
    <name type="scientific">Punica granatum</name>
    <name type="common">Pomegranate</name>
    <dbReference type="NCBI Taxonomy" id="22663"/>
    <lineage>
        <taxon>Eukaryota</taxon>
        <taxon>Viridiplantae</taxon>
        <taxon>Streptophyta</taxon>
        <taxon>Embryophyta</taxon>
        <taxon>Tracheophyta</taxon>
        <taxon>Spermatophyta</taxon>
        <taxon>Magnoliopsida</taxon>
        <taxon>eudicotyledons</taxon>
        <taxon>Gunneridae</taxon>
        <taxon>Pentapetalae</taxon>
        <taxon>rosids</taxon>
        <taxon>malvids</taxon>
        <taxon>Myrtales</taxon>
        <taxon>Lythraceae</taxon>
        <taxon>Punica</taxon>
    </lineage>
</organism>
<reference evidence="2 3" key="1">
    <citation type="submission" date="2017-11" db="EMBL/GenBank/DDBJ databases">
        <title>De-novo sequencing of pomegranate (Punica granatum L.) genome.</title>
        <authorList>
            <person name="Akparov Z."/>
            <person name="Amiraslanov A."/>
            <person name="Hajiyeva S."/>
            <person name="Abbasov M."/>
            <person name="Kaur K."/>
            <person name="Hamwieh A."/>
            <person name="Solovyev V."/>
            <person name="Salamov A."/>
            <person name="Braich B."/>
            <person name="Kosarev P."/>
            <person name="Mahmoud A."/>
            <person name="Hajiyev E."/>
            <person name="Babayeva S."/>
            <person name="Izzatullayeva V."/>
            <person name="Mammadov A."/>
            <person name="Mammadov A."/>
            <person name="Sharifova S."/>
            <person name="Ojaghi J."/>
            <person name="Eynullazada K."/>
            <person name="Bayramov B."/>
            <person name="Abdulazimova A."/>
            <person name="Shahmuradov I."/>
        </authorList>
    </citation>
    <scope>NUCLEOTIDE SEQUENCE [LARGE SCALE GENOMIC DNA]</scope>
    <source>
        <strain evidence="3">cv. AG2017</strain>
        <tissue evidence="2">Leaf</tissue>
    </source>
</reference>
<feature type="signal peptide" evidence="1">
    <location>
        <begin position="1"/>
        <end position="15"/>
    </location>
</feature>
<dbReference type="EMBL" id="PGOL01000888">
    <property type="protein sequence ID" value="PKI63445.1"/>
    <property type="molecule type" value="Genomic_DNA"/>
</dbReference>
<dbReference type="AlphaFoldDB" id="A0A2I0K4G9"/>
<feature type="chain" id="PRO_5014143008" evidence="1">
    <location>
        <begin position="16"/>
        <end position="140"/>
    </location>
</feature>
<evidence type="ECO:0000313" key="2">
    <source>
        <dbReference type="EMBL" id="PKI63445.1"/>
    </source>
</evidence>
<dbReference type="STRING" id="22663.A0A2I0K4G9"/>
<keyword evidence="3" id="KW-1185">Reference proteome</keyword>
<keyword evidence="1" id="KW-0732">Signal</keyword>
<dbReference type="PANTHER" id="PTHR34560">
    <property type="entry name" value="POLYKETIDE CYCLASE/DEHYDRASE/LIPID TRANSPORT SUPERFAMILY PROTEIN"/>
    <property type="match status" value="1"/>
</dbReference>
<gene>
    <name evidence="2" type="ORF">CRG98_016112</name>
</gene>
<accession>A0A2I0K4G9</accession>
<evidence type="ECO:0000256" key="1">
    <source>
        <dbReference type="SAM" id="SignalP"/>
    </source>
</evidence>
<proteinExistence type="predicted"/>
<protein>
    <submittedName>
        <fullName evidence="2">Uncharacterized protein</fullName>
    </submittedName>
</protein>
<dbReference type="PANTHER" id="PTHR34560:SF1">
    <property type="entry name" value="START DOMAIN-CONTAINING PROTEIN"/>
    <property type="match status" value="1"/>
</dbReference>
<evidence type="ECO:0000313" key="3">
    <source>
        <dbReference type="Proteomes" id="UP000233551"/>
    </source>
</evidence>
<comment type="caution">
    <text evidence="2">The sequence shown here is derived from an EMBL/GenBank/DDBJ whole genome shotgun (WGS) entry which is preliminary data.</text>
</comment>
<sequence length="140" mass="15785">MTLLVLIVWPSLTLSLNSFTRESGRRHKTRRKRNPKLQIVSDSSSSRLRLSTPALFPAELLFCLLSVTLDSDSRLRLLSVALVSNSPSSSFSQTIANVDLKLDFVPPSLINFILRRLIGSGFRLYQKVFYEKSNSALEID</sequence>
<name>A0A2I0K4G9_PUNGR</name>
<dbReference type="Proteomes" id="UP000233551">
    <property type="component" value="Unassembled WGS sequence"/>
</dbReference>